<dbReference type="EMBL" id="CP108253">
    <property type="protein sequence ID" value="WTU43904.1"/>
    <property type="molecule type" value="Genomic_DNA"/>
</dbReference>
<dbReference type="GO" id="GO:0000917">
    <property type="term" value="P:division septum assembly"/>
    <property type="evidence" value="ECO:0007669"/>
    <property type="project" value="UniProtKB-KW"/>
</dbReference>
<accession>A0AAU2HAD6</accession>
<keyword evidence="3" id="KW-0132">Cell division</keyword>
<evidence type="ECO:0000256" key="1">
    <source>
        <dbReference type="ARBA" id="ARBA00004431"/>
    </source>
</evidence>
<sequence length="138" mass="14801">MSTTVEESVLARLVTDAPHGVPVPVTLSYDGSDPLAVRMVFPPEVSLHEGGVTWVFARDLIDRGLSAPAGTGDVHVWPLGRAQTMVELRSPDGLALLEFGTAALRRFLFHTYAAVSAEAENQDLDMDSALAELLGESR</sequence>
<evidence type="ECO:0000313" key="7">
    <source>
        <dbReference type="EMBL" id="WTU43904.1"/>
    </source>
</evidence>
<gene>
    <name evidence="7" type="ORF">OHV25_32150</name>
</gene>
<reference evidence="7" key="1">
    <citation type="submission" date="2022-10" db="EMBL/GenBank/DDBJ databases">
        <title>The complete genomes of actinobacterial strains from the NBC collection.</title>
        <authorList>
            <person name="Joergensen T.S."/>
            <person name="Alvarez Arevalo M."/>
            <person name="Sterndorff E.B."/>
            <person name="Faurdal D."/>
            <person name="Vuksanovic O."/>
            <person name="Mourched A.-S."/>
            <person name="Charusanti P."/>
            <person name="Shaw S."/>
            <person name="Blin K."/>
            <person name="Weber T."/>
        </authorList>
    </citation>
    <scope>NUCLEOTIDE SEQUENCE</scope>
    <source>
        <strain evidence="7">NBC_00060</strain>
    </source>
</reference>
<evidence type="ECO:0000256" key="4">
    <source>
        <dbReference type="ARBA" id="ARBA00022969"/>
    </source>
</evidence>
<dbReference type="Gene3D" id="2.30.31.20">
    <property type="entry name" value="Sporulation-specific cell division protein SsgB"/>
    <property type="match status" value="1"/>
</dbReference>
<evidence type="ECO:0000256" key="3">
    <source>
        <dbReference type="ARBA" id="ARBA00022618"/>
    </source>
</evidence>
<keyword evidence="4" id="KW-0749">Sporulation</keyword>
<name>A0AAU2HAD6_9ACTN</name>
<organism evidence="7">
    <name type="scientific">Streptomyces sp. NBC_00060</name>
    <dbReference type="NCBI Taxonomy" id="2975636"/>
    <lineage>
        <taxon>Bacteria</taxon>
        <taxon>Bacillati</taxon>
        <taxon>Actinomycetota</taxon>
        <taxon>Actinomycetes</taxon>
        <taxon>Kitasatosporales</taxon>
        <taxon>Streptomycetaceae</taxon>
        <taxon>Streptomyces</taxon>
    </lineage>
</organism>
<keyword evidence="5" id="KW-0717">Septation</keyword>
<dbReference type="GO" id="GO:0030435">
    <property type="term" value="P:sporulation resulting in formation of a cellular spore"/>
    <property type="evidence" value="ECO:0007669"/>
    <property type="project" value="UniProtKB-KW"/>
</dbReference>
<evidence type="ECO:0000256" key="2">
    <source>
        <dbReference type="ARBA" id="ARBA00009323"/>
    </source>
</evidence>
<dbReference type="GO" id="GO:0030428">
    <property type="term" value="C:cell septum"/>
    <property type="evidence" value="ECO:0007669"/>
    <property type="project" value="UniProtKB-SubCell"/>
</dbReference>
<dbReference type="AlphaFoldDB" id="A0AAU2HAD6"/>
<comment type="similarity">
    <text evidence="2">Belongs to the SsgA family.</text>
</comment>
<keyword evidence="6" id="KW-0131">Cell cycle</keyword>
<evidence type="ECO:0000256" key="6">
    <source>
        <dbReference type="ARBA" id="ARBA00023306"/>
    </source>
</evidence>
<comment type="subcellular location">
    <subcellularLocation>
        <location evidence="1">Cell septum</location>
    </subcellularLocation>
</comment>
<dbReference type="Pfam" id="PF04686">
    <property type="entry name" value="SsgA"/>
    <property type="match status" value="1"/>
</dbReference>
<dbReference type="InterPro" id="IPR038658">
    <property type="entry name" value="SsgB_sf"/>
</dbReference>
<proteinExistence type="inferred from homology"/>
<evidence type="ECO:0000256" key="5">
    <source>
        <dbReference type="ARBA" id="ARBA00023210"/>
    </source>
</evidence>
<protein>
    <submittedName>
        <fullName evidence="7">SsgA family sporulation/cell division regulator</fullName>
    </submittedName>
</protein>
<dbReference type="InterPro" id="IPR006776">
    <property type="entry name" value="SsgB"/>
</dbReference>